<name>A0A2D3I6P5_9VIRU</name>
<organism evidence="1">
    <name type="scientific">White spot syndrome virus</name>
    <dbReference type="NCBI Taxonomy" id="342409"/>
    <lineage>
        <taxon>Viruses</taxon>
        <taxon>Viruses incertae sedis</taxon>
        <taxon>Naldaviricetes</taxon>
        <taxon>Nimaviridae</taxon>
        <taxon>Whispovirus</taxon>
    </lineage>
</organism>
<proteinExistence type="predicted"/>
<evidence type="ECO:0000313" key="1">
    <source>
        <dbReference type="EMBL" id="ATU84055.1"/>
    </source>
</evidence>
<protein>
    <submittedName>
        <fullName evidence="1">ORF911</fullName>
    </submittedName>
</protein>
<accession>A0A2D3I6P5</accession>
<dbReference type="Proteomes" id="UP000267516">
    <property type="component" value="Segment"/>
</dbReference>
<dbReference type="EMBL" id="MF768985">
    <property type="protein sequence ID" value="ATU84055.1"/>
    <property type="molecule type" value="Genomic_DNA"/>
</dbReference>
<reference evidence="1" key="1">
    <citation type="journal article" date="2018" name="Aquaculture">
        <title>Complete genome sequence of a white spot syndrome virus associated with a disease incursion in Australia.</title>
        <authorList>
            <person name="Oakey J."/>
            <person name="Smith C.S."/>
        </authorList>
    </citation>
    <scope>NUCLEOTIDE SEQUENCE [LARGE SCALE GENOMIC DNA]</scope>
    <source>
        <strain evidence="1">WSSV-AU</strain>
    </source>
</reference>
<sequence>MNICWSEVPSSAAITILFPLSASLLTSTKSVKNCPSSMRITSTTSGNTLISSLIEETVVQPSITSPA</sequence>